<protein>
    <submittedName>
        <fullName evidence="3">Putative oxidase/peroxidase</fullName>
    </submittedName>
</protein>
<feature type="chain" id="PRO_5001514512" evidence="2">
    <location>
        <begin position="26"/>
        <end position="558"/>
    </location>
</feature>
<dbReference type="PROSITE" id="PS50292">
    <property type="entry name" value="PEROXIDASE_3"/>
    <property type="match status" value="1"/>
</dbReference>
<dbReference type="SUPFAM" id="SSF48113">
    <property type="entry name" value="Heme-dependent peroxidases"/>
    <property type="match status" value="1"/>
</dbReference>
<evidence type="ECO:0000256" key="1">
    <source>
        <dbReference type="ARBA" id="ARBA00022559"/>
    </source>
</evidence>
<dbReference type="AlphaFoldDB" id="A0A023EWH1"/>
<dbReference type="EMBL" id="GAPW01000779">
    <property type="protein sequence ID" value="JAC12819.1"/>
    <property type="molecule type" value="mRNA"/>
</dbReference>
<evidence type="ECO:0000256" key="2">
    <source>
        <dbReference type="SAM" id="SignalP"/>
    </source>
</evidence>
<dbReference type="Pfam" id="PF03098">
    <property type="entry name" value="An_peroxidase"/>
    <property type="match status" value="3"/>
</dbReference>
<accession>A0A023EWH1</accession>
<evidence type="ECO:0000313" key="3">
    <source>
        <dbReference type="EMBL" id="JAC12819.1"/>
    </source>
</evidence>
<dbReference type="FunFam" id="1.10.640.10:FF:000012">
    <property type="entry name" value="Blast:Peroxidasin homolog"/>
    <property type="match status" value="1"/>
</dbReference>
<dbReference type="Gene3D" id="1.10.640.10">
    <property type="entry name" value="Haem peroxidase domain superfamily, animal type"/>
    <property type="match status" value="2"/>
</dbReference>
<feature type="signal peptide" evidence="2">
    <location>
        <begin position="1"/>
        <end position="25"/>
    </location>
</feature>
<keyword evidence="1 3" id="KW-0575">Peroxidase</keyword>
<dbReference type="InterPro" id="IPR010255">
    <property type="entry name" value="Haem_peroxidase_sf"/>
</dbReference>
<dbReference type="GO" id="GO:0020037">
    <property type="term" value="F:heme binding"/>
    <property type="evidence" value="ECO:0007669"/>
    <property type="project" value="InterPro"/>
</dbReference>
<name>A0A023EWH1_AEDAL</name>
<reference evidence="3" key="1">
    <citation type="journal article" date="2014" name="PLoS Negl. Trop. Dis.">
        <title>Identification and characterization of seminal fluid proteins in the Asian tiger mosquito, Aedes albopictus.</title>
        <authorList>
            <person name="Boes K.E."/>
            <person name="Ribeiro J.M."/>
            <person name="Wong A."/>
            <person name="Harrington L.C."/>
            <person name="Wolfner M.F."/>
            <person name="Sirot L.K."/>
        </authorList>
    </citation>
    <scope>NUCLEOTIDE SEQUENCE</scope>
    <source>
        <tissue evidence="3">Reproductive organs</tissue>
    </source>
</reference>
<dbReference type="InterPro" id="IPR019791">
    <property type="entry name" value="Haem_peroxidase_animal"/>
</dbReference>
<dbReference type="FunFam" id="1.10.640.10:FF:000017">
    <property type="entry name" value="Double peroxidase"/>
    <property type="match status" value="1"/>
</dbReference>
<dbReference type="GO" id="GO:0006979">
    <property type="term" value="P:response to oxidative stress"/>
    <property type="evidence" value="ECO:0007669"/>
    <property type="project" value="InterPro"/>
</dbReference>
<dbReference type="VEuPathDB" id="VectorBase:AALFPA_060456"/>
<dbReference type="PRINTS" id="PR00457">
    <property type="entry name" value="ANPEROXIDASE"/>
</dbReference>
<dbReference type="GO" id="GO:0004601">
    <property type="term" value="F:peroxidase activity"/>
    <property type="evidence" value="ECO:0007669"/>
    <property type="project" value="UniProtKB-KW"/>
</dbReference>
<dbReference type="PANTHER" id="PTHR11475">
    <property type="entry name" value="OXIDASE/PEROXIDASE"/>
    <property type="match status" value="1"/>
</dbReference>
<organism evidence="3">
    <name type="scientific">Aedes albopictus</name>
    <name type="common">Asian tiger mosquito</name>
    <name type="synonym">Stegomyia albopicta</name>
    <dbReference type="NCBI Taxonomy" id="7160"/>
    <lineage>
        <taxon>Eukaryota</taxon>
        <taxon>Metazoa</taxon>
        <taxon>Ecdysozoa</taxon>
        <taxon>Arthropoda</taxon>
        <taxon>Hexapoda</taxon>
        <taxon>Insecta</taxon>
        <taxon>Pterygota</taxon>
        <taxon>Neoptera</taxon>
        <taxon>Endopterygota</taxon>
        <taxon>Diptera</taxon>
        <taxon>Nematocera</taxon>
        <taxon>Culicoidea</taxon>
        <taxon>Culicidae</taxon>
        <taxon>Culicinae</taxon>
        <taxon>Aedini</taxon>
        <taxon>Aedes</taxon>
        <taxon>Stegomyia</taxon>
    </lineage>
</organism>
<dbReference type="InterPro" id="IPR037120">
    <property type="entry name" value="Haem_peroxidase_sf_animal"/>
</dbReference>
<sequence>MTKWRNAKLLSLSICLVTLVSLTNGADLKDRARAALLLERSTGKCKVGISQPCPPSKFRSASGECNNFNHRYWGARGDPFLRLLEPDYADDRIKPRTSVGSHALPAPDTIIDQLQRSIPVGAVHPHVTAMLPAWGQLLSYDLVQILSPHSSFRCCRNDSTTAATDEIIQCYVRTGEGCKEYKRSIPSTEPGTCKFEYRDQMNAASGFLDGSGLYGTTEKEILALRTFTNGKVDIKACLRCNEPGAIGALHTILLKEHNRIADEMSKLNKEWSDTTLFYETRRAVIAQIQHITYNEFLPIVLGSQIANSPDLRIENGKHYTGYSSSNRAGVFNEVAVGAIPAFLTMLPPDMYNESASAEILISTPSMQQTFIPDHATFNDEWTPIALALQRGRDHGVPSYHKALNLCEKRFGIPYGSKLTFDDMEYFGLSPEKRKALEKIYQDAEDIDLLVGGLSETATLGTVFGPTLTCLLAIQFANLRNSDRFWYENDLPPSSLNLPQLQAIRRVTLSGLLCEAKGVPKAQPKAFIREDPYLNARLNCEQLSGLDVTPWRSEIVEED</sequence>
<dbReference type="PANTHER" id="PTHR11475:SF134">
    <property type="entry name" value="LD42267P"/>
    <property type="match status" value="1"/>
</dbReference>
<dbReference type="VEuPathDB" id="VectorBase:AALC636_029591"/>
<keyword evidence="1 3" id="KW-0560">Oxidoreductase</keyword>
<keyword evidence="2" id="KW-0732">Signal</keyword>
<proteinExistence type="evidence at transcript level"/>
<dbReference type="VEuPathDB" id="VectorBase:AALF023940"/>